<feature type="transmembrane region" description="Helical" evidence="1">
    <location>
        <begin position="198"/>
        <end position="221"/>
    </location>
</feature>
<dbReference type="Proteomes" id="UP001243713">
    <property type="component" value="Chromosome"/>
</dbReference>
<feature type="transmembrane region" description="Helical" evidence="1">
    <location>
        <begin position="21"/>
        <end position="40"/>
    </location>
</feature>
<feature type="transmembrane region" description="Helical" evidence="1">
    <location>
        <begin position="336"/>
        <end position="353"/>
    </location>
</feature>
<protein>
    <recommendedName>
        <fullName evidence="4">Glucosyl transferase GtrII</fullName>
    </recommendedName>
</protein>
<feature type="transmembrane region" description="Helical" evidence="1">
    <location>
        <begin position="274"/>
        <end position="296"/>
    </location>
</feature>
<feature type="transmembrane region" description="Helical" evidence="1">
    <location>
        <begin position="93"/>
        <end position="111"/>
    </location>
</feature>
<reference evidence="2 3" key="1">
    <citation type="submission" date="2022-03" db="EMBL/GenBank/DDBJ databases">
        <title>Plant growth promoting endophytes with ACC deaminase activity.</title>
        <authorList>
            <person name="Charles T."/>
            <person name="Van Dyk A."/>
            <person name="Cheng J."/>
            <person name="Heil J."/>
        </authorList>
    </citation>
    <scope>NUCLEOTIDE SEQUENCE [LARGE SCALE GENOMIC DNA]</scope>
    <source>
        <strain evidence="2 3">8R6</strain>
    </source>
</reference>
<evidence type="ECO:0000313" key="3">
    <source>
        <dbReference type="Proteomes" id="UP001243713"/>
    </source>
</evidence>
<evidence type="ECO:0000313" key="2">
    <source>
        <dbReference type="EMBL" id="WGK89379.1"/>
    </source>
</evidence>
<feature type="transmembrane region" description="Helical" evidence="1">
    <location>
        <begin position="117"/>
        <end position="137"/>
    </location>
</feature>
<name>A0ABY8MPV6_9PSED</name>
<feature type="transmembrane region" description="Helical" evidence="1">
    <location>
        <begin position="360"/>
        <end position="377"/>
    </location>
</feature>
<evidence type="ECO:0000256" key="1">
    <source>
        <dbReference type="SAM" id="Phobius"/>
    </source>
</evidence>
<accession>A0ABY8MPV6</accession>
<organism evidence="2 3">
    <name type="scientific">Pseudomonas migulae</name>
    <dbReference type="NCBI Taxonomy" id="78543"/>
    <lineage>
        <taxon>Bacteria</taxon>
        <taxon>Pseudomonadati</taxon>
        <taxon>Pseudomonadota</taxon>
        <taxon>Gammaproteobacteria</taxon>
        <taxon>Pseudomonadales</taxon>
        <taxon>Pseudomonadaceae</taxon>
        <taxon>Pseudomonas</taxon>
    </lineage>
</organism>
<evidence type="ECO:0008006" key="4">
    <source>
        <dbReference type="Google" id="ProtNLM"/>
    </source>
</evidence>
<keyword evidence="1" id="KW-0472">Membrane</keyword>
<gene>
    <name evidence="2" type="ORF">MOQ58_23045</name>
</gene>
<feature type="transmembrane region" description="Helical" evidence="1">
    <location>
        <begin position="308"/>
        <end position="330"/>
    </location>
</feature>
<dbReference type="EMBL" id="CP093428">
    <property type="protein sequence ID" value="WGK89379.1"/>
    <property type="molecule type" value="Genomic_DNA"/>
</dbReference>
<feature type="transmembrane region" description="Helical" evidence="1">
    <location>
        <begin position="233"/>
        <end position="254"/>
    </location>
</feature>
<keyword evidence="1" id="KW-0812">Transmembrane</keyword>
<keyword evidence="1" id="KW-1133">Transmembrane helix</keyword>
<keyword evidence="3" id="KW-1185">Reference proteome</keyword>
<sequence length="532" mass="59829">MVFAVLKQASAKISENLALKVAFVALAYLSYAIPMVYAYFESVNFIYVNAWDEETYLSYQGAIASLKIPGYWTSGAIVYGLQHLGLSGGDVNILFDCLLTPATFLLLVYILRQLNVGLGQALVYSVIILFAPILFNFGNPLLSHLTREYGVFGYGWEYYQSALRTPEPQLSYFFVALAVAGYIKSRKIFWLFVPLPLLYFYVGIVYAYFLVGGCLLLHPYFYDRKLNWLKIGVACLISYLAISLGFIVFDFLFFSKDPFILVSPNAYIKSHVPIIPISGLVTLGLFVIQVVLAKGYSLRETRHLHLQLLLTLSLFFVCNVHVVSGVMLSYKNYIDYSSGLVAGAGIVVFLDFLKVNAIKGTKIVCCAVALLVLYLTFKAYGFNFKEMEYNYFRGLQFTSAEEYKAASSDPMSVVIQDSDLSAKLPYSVPMMPIPLFSYQYNFPLAANGCRNVLERMVAVADLLKKAPPDNRVLNNGYFDNAIKAFSGQNYVPLEKQKYFPLNEVCKDLPMHGEVKVLGNQFKDNGWITIKLF</sequence>
<dbReference type="RefSeq" id="WP_280162042.1">
    <property type="nucleotide sequence ID" value="NZ_CP093428.1"/>
</dbReference>
<proteinExistence type="predicted"/>